<dbReference type="EMBL" id="HBIA01005398">
    <property type="protein sequence ID" value="CAE0231050.1"/>
    <property type="molecule type" value="Transcribed_RNA"/>
</dbReference>
<sequence>MLPLGSLPLLLVKGANTLLEAQKRLVDFGALGLPVLVIALAVLGALTASQVDEEELAALLHALLLDLDLSDGVGATRGVVGLRGVRRPHLVTLLYQLKNLVVVVHELLSQPRDLDSVVFVLAQAQLLMVVEQIVELAAVDLVHGDGDSEISLMILPVVDAPFEQVFNRYALDAVHGVGLARARLPVSEDGHHALVEDEVEYGAHLEEVELLVRLEGVECIVEFELRVFDCFGHAVDFKSAVVNNDLGVAH</sequence>
<organism evidence="1">
    <name type="scientific">Strombidium rassoulzadegani</name>
    <dbReference type="NCBI Taxonomy" id="1082188"/>
    <lineage>
        <taxon>Eukaryota</taxon>
        <taxon>Sar</taxon>
        <taxon>Alveolata</taxon>
        <taxon>Ciliophora</taxon>
        <taxon>Intramacronucleata</taxon>
        <taxon>Spirotrichea</taxon>
        <taxon>Oligotrichia</taxon>
        <taxon>Strombidiidae</taxon>
        <taxon>Strombidium</taxon>
    </lineage>
</organism>
<evidence type="ECO:0000313" key="1">
    <source>
        <dbReference type="EMBL" id="CAE0231050.1"/>
    </source>
</evidence>
<protein>
    <submittedName>
        <fullName evidence="1">Uncharacterized protein</fullName>
    </submittedName>
</protein>
<reference evidence="1" key="1">
    <citation type="submission" date="2021-01" db="EMBL/GenBank/DDBJ databases">
        <authorList>
            <person name="Corre E."/>
            <person name="Pelletier E."/>
            <person name="Niang G."/>
            <person name="Scheremetjew M."/>
            <person name="Finn R."/>
            <person name="Kale V."/>
            <person name="Holt S."/>
            <person name="Cochrane G."/>
            <person name="Meng A."/>
            <person name="Brown T."/>
            <person name="Cohen L."/>
        </authorList>
    </citation>
    <scope>NUCLEOTIDE SEQUENCE</scope>
    <source>
        <strain evidence="1">Ras09</strain>
    </source>
</reference>
<proteinExistence type="predicted"/>
<gene>
    <name evidence="1" type="ORF">SRAS04492_LOCUS2845</name>
</gene>
<name>A0A7S3CME7_9SPIT</name>
<dbReference type="AlphaFoldDB" id="A0A7S3CME7"/>
<accession>A0A7S3CME7</accession>